<comment type="caution">
    <text evidence="6">The sequence shown here is derived from an EMBL/GenBank/DDBJ whole genome shotgun (WGS) entry which is preliminary data.</text>
</comment>
<dbReference type="Pfam" id="PF02518">
    <property type="entry name" value="HATPase_c"/>
    <property type="match status" value="1"/>
</dbReference>
<proteinExistence type="predicted"/>
<dbReference type="InterPro" id="IPR011712">
    <property type="entry name" value="Sig_transdc_His_kin_sub3_dim/P"/>
</dbReference>
<evidence type="ECO:0000313" key="7">
    <source>
        <dbReference type="Proteomes" id="UP001165587"/>
    </source>
</evidence>
<gene>
    <name evidence="6" type="ORF">N1028_13525</name>
</gene>
<dbReference type="SUPFAM" id="SSF55781">
    <property type="entry name" value="GAF domain-like"/>
    <property type="match status" value="2"/>
</dbReference>
<dbReference type="GO" id="GO:0046983">
    <property type="term" value="F:protein dimerization activity"/>
    <property type="evidence" value="ECO:0007669"/>
    <property type="project" value="InterPro"/>
</dbReference>
<dbReference type="SUPFAM" id="SSF55874">
    <property type="entry name" value="ATPase domain of HSP90 chaperone/DNA topoisomerase II/histidine kinase"/>
    <property type="match status" value="1"/>
</dbReference>
<dbReference type="Proteomes" id="UP001165587">
    <property type="component" value="Unassembled WGS sequence"/>
</dbReference>
<keyword evidence="2 6" id="KW-0418">Kinase</keyword>
<evidence type="ECO:0000256" key="2">
    <source>
        <dbReference type="ARBA" id="ARBA00022777"/>
    </source>
</evidence>
<dbReference type="GO" id="GO:0016020">
    <property type="term" value="C:membrane"/>
    <property type="evidence" value="ECO:0007669"/>
    <property type="project" value="InterPro"/>
</dbReference>
<protein>
    <submittedName>
        <fullName evidence="6">Histidine kinase</fullName>
    </submittedName>
</protein>
<reference evidence="6" key="1">
    <citation type="submission" date="2022-08" db="EMBL/GenBank/DDBJ databases">
        <authorList>
            <person name="Deng Y."/>
            <person name="Han X.-F."/>
            <person name="Zhang Y.-Q."/>
        </authorList>
    </citation>
    <scope>NUCLEOTIDE SEQUENCE</scope>
    <source>
        <strain evidence="6">CPCC 203407</strain>
    </source>
</reference>
<organism evidence="6 7">
    <name type="scientific">Herbiconiux oxytropis</name>
    <dbReference type="NCBI Taxonomy" id="2970915"/>
    <lineage>
        <taxon>Bacteria</taxon>
        <taxon>Bacillati</taxon>
        <taxon>Actinomycetota</taxon>
        <taxon>Actinomycetes</taxon>
        <taxon>Micrococcales</taxon>
        <taxon>Microbacteriaceae</taxon>
        <taxon>Herbiconiux</taxon>
    </lineage>
</organism>
<dbReference type="GO" id="GO:0000155">
    <property type="term" value="F:phosphorelay sensor kinase activity"/>
    <property type="evidence" value="ECO:0007669"/>
    <property type="project" value="InterPro"/>
</dbReference>
<dbReference type="Pfam" id="PF07730">
    <property type="entry name" value="HisKA_3"/>
    <property type="match status" value="1"/>
</dbReference>
<dbReference type="EMBL" id="JANLCK010000007">
    <property type="protein sequence ID" value="MCS5726915.1"/>
    <property type="molecule type" value="Genomic_DNA"/>
</dbReference>
<dbReference type="Gene3D" id="3.30.565.10">
    <property type="entry name" value="Histidine kinase-like ATPase, C-terminal domain"/>
    <property type="match status" value="1"/>
</dbReference>
<dbReference type="PANTHER" id="PTHR24421">
    <property type="entry name" value="NITRATE/NITRITE SENSOR PROTEIN NARX-RELATED"/>
    <property type="match status" value="1"/>
</dbReference>
<name>A0AA41XIC6_9MICO</name>
<dbReference type="RefSeq" id="WP_259529829.1">
    <property type="nucleotide sequence ID" value="NZ_JANLCK010000007.1"/>
</dbReference>
<feature type="domain" description="Signal transduction histidine kinase subgroup 3 dimerisation and phosphoacceptor" evidence="5">
    <location>
        <begin position="327"/>
        <end position="387"/>
    </location>
</feature>
<dbReference type="InterPro" id="IPR003594">
    <property type="entry name" value="HATPase_dom"/>
</dbReference>
<evidence type="ECO:0000259" key="5">
    <source>
        <dbReference type="Pfam" id="PF07730"/>
    </source>
</evidence>
<evidence type="ECO:0000259" key="4">
    <source>
        <dbReference type="Pfam" id="PF02518"/>
    </source>
</evidence>
<dbReference type="InterPro" id="IPR036890">
    <property type="entry name" value="HATPase_C_sf"/>
</dbReference>
<evidence type="ECO:0000256" key="3">
    <source>
        <dbReference type="ARBA" id="ARBA00023012"/>
    </source>
</evidence>
<dbReference type="PANTHER" id="PTHR24421:SF56">
    <property type="entry name" value="OXYGEN SENSOR HISTIDINE KINASE RESPONSE REGULATOR DOST"/>
    <property type="match status" value="1"/>
</dbReference>
<keyword evidence="3" id="KW-0902">Two-component regulatory system</keyword>
<accession>A0AA41XIC6</accession>
<sequence>MRTDVDLWSEYDLDSDSMARIHVAAQQVVSELDLELVLVRFVERAAALVGARRGAFGVLGRDGAFYRFVFYDEPGGEGLSPHSPFDGLHAGTRPRDAFVDGPHLRASVESGGTLVGTLFLAGPASGSFSREDDHLTRAFAGVGGVAIENARRYDDSARRIRSSLALSELSAELLAACSGEIYDAVARNVEAVVPSAFVTVVRPLPPGDQWRVEAAVGLNAPALLGGVYARKDSLAERAFASATLAVSSGPHEISVNGVASRFSCVIAVPLVTSEGVTAVIHFARGPGSPWFHDDELECLSDFGVRAGRVVESASTEFSRQRQAVVDERSRIARDLHDTVIQRLFAIGLNLQALGSVNPLLGSDIDVQTRQIDSAIIDLRSTVFELAHRASATAIDVRRRIIRLFTEYATNVEVVPHVTFRGPLDVVLPPGLADDIVAVVREAVSNIQRHAEGAAEKISVDIGGTGVQVVIDDIGAGIDPFAGPGGGMRNLSERARRRGGTFEVLRRSPQGTRVRWSVPLESEPGT</sequence>
<evidence type="ECO:0000256" key="1">
    <source>
        <dbReference type="ARBA" id="ARBA00022679"/>
    </source>
</evidence>
<dbReference type="InterPro" id="IPR029016">
    <property type="entry name" value="GAF-like_dom_sf"/>
</dbReference>
<keyword evidence="7" id="KW-1185">Reference proteome</keyword>
<dbReference type="Gene3D" id="3.30.450.40">
    <property type="match status" value="2"/>
</dbReference>
<dbReference type="AlphaFoldDB" id="A0AA41XIC6"/>
<dbReference type="CDD" id="cd16917">
    <property type="entry name" value="HATPase_UhpB-NarQ-NarX-like"/>
    <property type="match status" value="1"/>
</dbReference>
<dbReference type="InterPro" id="IPR050482">
    <property type="entry name" value="Sensor_HK_TwoCompSys"/>
</dbReference>
<dbReference type="Gene3D" id="1.20.5.1930">
    <property type="match status" value="1"/>
</dbReference>
<evidence type="ECO:0000313" key="6">
    <source>
        <dbReference type="EMBL" id="MCS5726915.1"/>
    </source>
</evidence>
<keyword evidence="1" id="KW-0808">Transferase</keyword>
<feature type="domain" description="Histidine kinase/HSP90-like ATPase" evidence="4">
    <location>
        <begin position="432"/>
        <end position="520"/>
    </location>
</feature>